<protein>
    <recommendedName>
        <fullName evidence="8">Mid1-interacting protein 1A</fullName>
    </recommendedName>
</protein>
<dbReference type="GO" id="GO:0005634">
    <property type="term" value="C:nucleus"/>
    <property type="evidence" value="ECO:0007669"/>
    <property type="project" value="UniProtKB-SubCell"/>
</dbReference>
<evidence type="ECO:0000256" key="5">
    <source>
        <dbReference type="ARBA" id="ARBA00023242"/>
    </source>
</evidence>
<evidence type="ECO:0000313" key="7">
    <source>
        <dbReference type="Proteomes" id="UP000288216"/>
    </source>
</evidence>
<organism evidence="6 7">
    <name type="scientific">Scyliorhinus torazame</name>
    <name type="common">Cloudy catshark</name>
    <name type="synonym">Catulus torazame</name>
    <dbReference type="NCBI Taxonomy" id="75743"/>
    <lineage>
        <taxon>Eukaryota</taxon>
        <taxon>Metazoa</taxon>
        <taxon>Chordata</taxon>
        <taxon>Craniata</taxon>
        <taxon>Vertebrata</taxon>
        <taxon>Chondrichthyes</taxon>
        <taxon>Elasmobranchii</taxon>
        <taxon>Galeomorphii</taxon>
        <taxon>Galeoidea</taxon>
        <taxon>Carcharhiniformes</taxon>
        <taxon>Scyliorhinidae</taxon>
        <taxon>Scyliorhinus</taxon>
    </lineage>
</organism>
<comment type="caution">
    <text evidence="6">The sequence shown here is derived from an EMBL/GenBank/DDBJ whole genome shotgun (WGS) entry which is preliminary data.</text>
</comment>
<keyword evidence="7" id="KW-1185">Reference proteome</keyword>
<evidence type="ECO:0000256" key="2">
    <source>
        <dbReference type="ARBA" id="ARBA00004496"/>
    </source>
</evidence>
<evidence type="ECO:0000313" key="6">
    <source>
        <dbReference type="EMBL" id="GCB66462.1"/>
    </source>
</evidence>
<dbReference type="AlphaFoldDB" id="A0A401NZX7"/>
<dbReference type="GO" id="GO:0005829">
    <property type="term" value="C:cytosol"/>
    <property type="evidence" value="ECO:0007669"/>
    <property type="project" value="TreeGrafter"/>
</dbReference>
<dbReference type="OMA" id="ESKHQIT"/>
<dbReference type="InterPro" id="IPR009786">
    <property type="entry name" value="Spot_14"/>
</dbReference>
<dbReference type="InterPro" id="IPR053719">
    <property type="entry name" value="Lipogen_MT_Stabilize_sf"/>
</dbReference>
<dbReference type="GO" id="GO:0046890">
    <property type="term" value="P:regulation of lipid biosynthetic process"/>
    <property type="evidence" value="ECO:0007669"/>
    <property type="project" value="TreeGrafter"/>
</dbReference>
<dbReference type="PANTHER" id="PTHR14315">
    <property type="entry name" value="SPOT14 FAMILY MEMBER"/>
    <property type="match status" value="1"/>
</dbReference>
<dbReference type="OrthoDB" id="9450804at2759"/>
<dbReference type="Pfam" id="PF07084">
    <property type="entry name" value="Spot_14"/>
    <property type="match status" value="1"/>
</dbReference>
<dbReference type="Gene3D" id="6.10.140.1610">
    <property type="match status" value="1"/>
</dbReference>
<gene>
    <name evidence="6" type="ORF">scyTo_0013575</name>
</gene>
<dbReference type="STRING" id="75743.A0A401NZX7"/>
<proteinExistence type="inferred from homology"/>
<keyword evidence="5" id="KW-0539">Nucleus</keyword>
<reference evidence="6 7" key="1">
    <citation type="journal article" date="2018" name="Nat. Ecol. Evol.">
        <title>Shark genomes provide insights into elasmobranch evolution and the origin of vertebrates.</title>
        <authorList>
            <person name="Hara Y"/>
            <person name="Yamaguchi K"/>
            <person name="Onimaru K"/>
            <person name="Kadota M"/>
            <person name="Koyanagi M"/>
            <person name="Keeley SD"/>
            <person name="Tatsumi K"/>
            <person name="Tanaka K"/>
            <person name="Motone F"/>
            <person name="Kageyama Y"/>
            <person name="Nozu R"/>
            <person name="Adachi N"/>
            <person name="Nishimura O"/>
            <person name="Nakagawa R"/>
            <person name="Tanegashima C"/>
            <person name="Kiyatake I"/>
            <person name="Matsumoto R"/>
            <person name="Murakumo K"/>
            <person name="Nishida K"/>
            <person name="Terakita A"/>
            <person name="Kuratani S"/>
            <person name="Sato K"/>
            <person name="Hyodo S Kuraku.S."/>
        </authorList>
    </citation>
    <scope>NUCLEOTIDE SEQUENCE [LARGE SCALE GENOMIC DNA]</scope>
</reference>
<name>A0A401NZX7_SCYTO</name>
<evidence type="ECO:0000256" key="3">
    <source>
        <dbReference type="ARBA" id="ARBA00009488"/>
    </source>
</evidence>
<dbReference type="PANTHER" id="PTHR14315:SF20">
    <property type="entry name" value="SIMILAR TO VERTEBRATE MID1 INTERACTING-LIKE PROTEIN"/>
    <property type="match status" value="1"/>
</dbReference>
<comment type="similarity">
    <text evidence="3">Belongs to the SPOT14 family.</text>
</comment>
<evidence type="ECO:0008006" key="8">
    <source>
        <dbReference type="Google" id="ProtNLM"/>
    </source>
</evidence>
<dbReference type="EMBL" id="BFAA01007000">
    <property type="protein sequence ID" value="GCB66462.1"/>
    <property type="molecule type" value="Genomic_DNA"/>
</dbReference>
<accession>A0A401NZX7</accession>
<evidence type="ECO:0000256" key="1">
    <source>
        <dbReference type="ARBA" id="ARBA00004123"/>
    </source>
</evidence>
<evidence type="ECO:0000256" key="4">
    <source>
        <dbReference type="ARBA" id="ARBA00022490"/>
    </source>
</evidence>
<dbReference type="Proteomes" id="UP000288216">
    <property type="component" value="Unassembled WGS sequence"/>
</dbReference>
<sequence length="137" mass="15526">MQSLIAQQQTNFLVATMSKYSSAVKNMEQTVMLPSLLQDIPLEVQDEAKDATASSQNLYECYILLKSIKDTVESGLLPFEDFKRKINSALDLENEDEANLEKLFYVHVRGLCTVLNTLTKKANTLTSRYEDMIGFSF</sequence>
<comment type="subcellular location">
    <subcellularLocation>
        <location evidence="2">Cytoplasm</location>
    </subcellularLocation>
    <subcellularLocation>
        <location evidence="1">Nucleus</location>
    </subcellularLocation>
</comment>
<keyword evidence="4" id="KW-0963">Cytoplasm</keyword>